<evidence type="ECO:0000256" key="13">
    <source>
        <dbReference type="RuleBase" id="RU003750"/>
    </source>
</evidence>
<dbReference type="InterPro" id="IPR004570">
    <property type="entry name" value="Phosphatidylglycerol_P_synth"/>
</dbReference>
<evidence type="ECO:0000256" key="1">
    <source>
        <dbReference type="ARBA" id="ARBA00003973"/>
    </source>
</evidence>
<feature type="transmembrane region" description="Helical" evidence="14">
    <location>
        <begin position="56"/>
        <end position="78"/>
    </location>
</feature>
<evidence type="ECO:0000256" key="6">
    <source>
        <dbReference type="ARBA" id="ARBA00022692"/>
    </source>
</evidence>
<keyword evidence="4" id="KW-0444">Lipid biosynthesis</keyword>
<sequence length="175" mass="20149">MIANIITVSRILLSFVLLFLQPFELWFMIVYSICGLTDILDGFIARKFNMTSQLGATLDSIADFVFICIMLVVFLPVIDFASWMIIWLVGIMVIRFASIIIGYIRYHQLSFLHTYLNKLSGLIIFCFPFFYELTSLNITFTIIAEIATISGVEELLINFTSENLNKDRKSIFIKQ</sequence>
<evidence type="ECO:0000256" key="9">
    <source>
        <dbReference type="ARBA" id="ARBA00023136"/>
    </source>
</evidence>
<protein>
    <recommendedName>
        <fullName evidence="12">Phosphatidylglycerophosphate synthase</fullName>
    </recommendedName>
</protein>
<dbReference type="InterPro" id="IPR043130">
    <property type="entry name" value="CDP-OH_PTrfase_TM_dom"/>
</dbReference>
<evidence type="ECO:0000256" key="8">
    <source>
        <dbReference type="ARBA" id="ARBA00023098"/>
    </source>
</evidence>
<keyword evidence="9 14" id="KW-0472">Membrane</keyword>
<evidence type="ECO:0000256" key="5">
    <source>
        <dbReference type="ARBA" id="ARBA00022679"/>
    </source>
</evidence>
<dbReference type="PANTHER" id="PTHR14269:SF11">
    <property type="entry name" value="CDP-DIACYLGLYCEROL--GLYCEROL-3-PHOSPHATE 3-PHOSPHATIDYLTRANSFERASE"/>
    <property type="match status" value="1"/>
</dbReference>
<keyword evidence="7 14" id="KW-1133">Transmembrane helix</keyword>
<evidence type="ECO:0000256" key="14">
    <source>
        <dbReference type="SAM" id="Phobius"/>
    </source>
</evidence>
<keyword evidence="8" id="KW-0443">Lipid metabolism</keyword>
<comment type="similarity">
    <text evidence="3 13">Belongs to the CDP-alcohol phosphatidyltransferase class-I family.</text>
</comment>
<proteinExistence type="inferred from homology"/>
<keyword evidence="10" id="KW-0594">Phospholipid biosynthesis</keyword>
<dbReference type="Gene3D" id="1.20.120.1760">
    <property type="match status" value="1"/>
</dbReference>
<evidence type="ECO:0000256" key="10">
    <source>
        <dbReference type="ARBA" id="ARBA00023209"/>
    </source>
</evidence>
<evidence type="ECO:0000256" key="12">
    <source>
        <dbReference type="ARBA" id="ARBA00033018"/>
    </source>
</evidence>
<name>A0ABU0DXA5_9FIRM</name>
<evidence type="ECO:0000256" key="2">
    <source>
        <dbReference type="ARBA" id="ARBA00004141"/>
    </source>
</evidence>
<evidence type="ECO:0000256" key="11">
    <source>
        <dbReference type="ARBA" id="ARBA00023264"/>
    </source>
</evidence>
<comment type="subcellular location">
    <subcellularLocation>
        <location evidence="2">Membrane</location>
        <topology evidence="2">Multi-pass membrane protein</topology>
    </subcellularLocation>
</comment>
<comment type="caution">
    <text evidence="15">The sequence shown here is derived from an EMBL/GenBank/DDBJ whole genome shotgun (WGS) entry which is preliminary data.</text>
</comment>
<dbReference type="GO" id="GO:0008444">
    <property type="term" value="F:CDP-diacylglycerol-glycerol-3-phosphate 3-phosphatidyltransferase activity"/>
    <property type="evidence" value="ECO:0007669"/>
    <property type="project" value="UniProtKB-EC"/>
</dbReference>
<dbReference type="InterPro" id="IPR050324">
    <property type="entry name" value="CDP-alcohol_PTase-I"/>
</dbReference>
<evidence type="ECO:0000313" key="15">
    <source>
        <dbReference type="EMBL" id="MDQ0359279.1"/>
    </source>
</evidence>
<organism evidence="15 16">
    <name type="scientific">Breznakia pachnodae</name>
    <dbReference type="NCBI Taxonomy" id="265178"/>
    <lineage>
        <taxon>Bacteria</taxon>
        <taxon>Bacillati</taxon>
        <taxon>Bacillota</taxon>
        <taxon>Erysipelotrichia</taxon>
        <taxon>Erysipelotrichales</taxon>
        <taxon>Erysipelotrichaceae</taxon>
        <taxon>Breznakia</taxon>
    </lineage>
</organism>
<feature type="transmembrane region" description="Helical" evidence="14">
    <location>
        <begin position="84"/>
        <end position="103"/>
    </location>
</feature>
<evidence type="ECO:0000313" key="16">
    <source>
        <dbReference type="Proteomes" id="UP001230220"/>
    </source>
</evidence>
<comment type="function">
    <text evidence="1">This protein catalyzes the committed step to the synthesis of the acidic phospholipids.</text>
</comment>
<keyword evidence="11" id="KW-1208">Phospholipid metabolism</keyword>
<dbReference type="PANTHER" id="PTHR14269">
    <property type="entry name" value="CDP-DIACYLGLYCEROL--GLYCEROL-3-PHOSPHATE 3-PHOSPHATIDYLTRANSFERASE-RELATED"/>
    <property type="match status" value="1"/>
</dbReference>
<dbReference type="PIRSF" id="PIRSF000847">
    <property type="entry name" value="Phos_ph_gly_syn"/>
    <property type="match status" value="1"/>
</dbReference>
<evidence type="ECO:0000256" key="3">
    <source>
        <dbReference type="ARBA" id="ARBA00010441"/>
    </source>
</evidence>
<keyword evidence="6 14" id="KW-0812">Transmembrane</keyword>
<dbReference type="InterPro" id="IPR000462">
    <property type="entry name" value="CDP-OH_P_trans"/>
</dbReference>
<keyword evidence="5 13" id="KW-0808">Transferase</keyword>
<accession>A0ABU0DXA5</accession>
<gene>
    <name evidence="15" type="ORF">J2S15_000010</name>
</gene>
<evidence type="ECO:0000256" key="4">
    <source>
        <dbReference type="ARBA" id="ARBA00022516"/>
    </source>
</evidence>
<dbReference type="PROSITE" id="PS00379">
    <property type="entry name" value="CDP_ALCOHOL_P_TRANSF"/>
    <property type="match status" value="1"/>
</dbReference>
<dbReference type="InterPro" id="IPR048254">
    <property type="entry name" value="CDP_ALCOHOL_P_TRANSF_CS"/>
</dbReference>
<keyword evidence="16" id="KW-1185">Reference proteome</keyword>
<dbReference type="Proteomes" id="UP001230220">
    <property type="component" value="Unassembled WGS sequence"/>
</dbReference>
<evidence type="ECO:0000256" key="7">
    <source>
        <dbReference type="ARBA" id="ARBA00022989"/>
    </source>
</evidence>
<dbReference type="EMBL" id="JAUSUR010000001">
    <property type="protein sequence ID" value="MDQ0359279.1"/>
    <property type="molecule type" value="Genomic_DNA"/>
</dbReference>
<reference evidence="15 16" key="1">
    <citation type="submission" date="2023-07" db="EMBL/GenBank/DDBJ databases">
        <title>Genomic Encyclopedia of Type Strains, Phase IV (KMG-IV): sequencing the most valuable type-strain genomes for metagenomic binning, comparative biology and taxonomic classification.</title>
        <authorList>
            <person name="Goeker M."/>
        </authorList>
    </citation>
    <scope>NUCLEOTIDE SEQUENCE [LARGE SCALE GENOMIC DNA]</scope>
    <source>
        <strain evidence="15 16">DSM 16784</strain>
    </source>
</reference>
<dbReference type="Pfam" id="PF01066">
    <property type="entry name" value="CDP-OH_P_transf"/>
    <property type="match status" value="1"/>
</dbReference>
<dbReference type="RefSeq" id="WP_307404261.1">
    <property type="nucleotide sequence ID" value="NZ_JAUSUR010000001.1"/>
</dbReference>